<protein>
    <submittedName>
        <fullName evidence="1">Uncharacterized protein</fullName>
    </submittedName>
</protein>
<name>A0A6N2U4P4_9BIFI</name>
<reference evidence="1" key="1">
    <citation type="submission" date="2019-11" db="EMBL/GenBank/DDBJ databases">
        <authorList>
            <person name="Feng L."/>
        </authorList>
    </citation>
    <scope>NUCLEOTIDE SEQUENCE</scope>
    <source>
        <strain evidence="1">BdentiumLFYP24</strain>
    </source>
</reference>
<dbReference type="SUPFAM" id="SSF53474">
    <property type="entry name" value="alpha/beta-Hydrolases"/>
    <property type="match status" value="1"/>
</dbReference>
<proteinExistence type="predicted"/>
<sequence length="125" mass="14602">MYRFEGGVHGTAMGYYAEGYFPTLKERIRISPYLDVDRLVVDGNLPPFYLQTSTEDYLADNTLEFARILQYRHHDYELRLLPKGLDHALVHDFAVKEVGLEHNEESQQIVKEAATFFKRYRPTTS</sequence>
<gene>
    <name evidence="1" type="ORF">BDLFYP24_02206</name>
</gene>
<dbReference type="Gene3D" id="3.40.50.1820">
    <property type="entry name" value="alpha/beta hydrolase"/>
    <property type="match status" value="1"/>
</dbReference>
<dbReference type="RefSeq" id="WP_240123299.1">
    <property type="nucleotide sequence ID" value="NZ_WDPD01000017.1"/>
</dbReference>
<dbReference type="AlphaFoldDB" id="A0A6N2U4P4"/>
<evidence type="ECO:0000313" key="1">
    <source>
        <dbReference type="EMBL" id="VYT10456.1"/>
    </source>
</evidence>
<dbReference type="InterPro" id="IPR029058">
    <property type="entry name" value="AB_hydrolase_fold"/>
</dbReference>
<dbReference type="EMBL" id="CACRSP010000007">
    <property type="protein sequence ID" value="VYT10456.1"/>
    <property type="molecule type" value="Genomic_DNA"/>
</dbReference>
<organism evidence="1">
    <name type="scientific">Bifidobacterium dentium</name>
    <dbReference type="NCBI Taxonomy" id="1689"/>
    <lineage>
        <taxon>Bacteria</taxon>
        <taxon>Bacillati</taxon>
        <taxon>Actinomycetota</taxon>
        <taxon>Actinomycetes</taxon>
        <taxon>Bifidobacteriales</taxon>
        <taxon>Bifidobacteriaceae</taxon>
        <taxon>Bifidobacterium</taxon>
    </lineage>
</organism>
<accession>A0A6N2U4P4</accession>